<sequence>MTTTLPGHQVLPLEFINRITDEVYNSSDGSSMKDLCNLSLTSREVGKRATALIFRVVKLTSESDLDNDVSKLRGLFESNRNLAALVRILILDDPERRANTSSPNLLFILGKMRNLNIIKLTGLGPQRTQTPFFATFANRVNLTDIRLYDVSMKYHEFETILRSSSSLSSLLISNLEIDELHERLPRVGHFSMVGLLNEPRAMAWEDPQSPYHGLQPQTALNLPIERLIMKLATPSDYKVMDLLASSRLPIILPGSLKQLAASIAKGALNKAIVDRIIAFLDSSSAQSVSQLHLGEYEANTCGSYLCLSVLFLKGIIDRSGTHAPPNFDSVRLPLCTTLNLHFVINDWSSTGEGPCWFSSILESLSPEQIPVKKLLLVFDFGFESDCIDNMPRPDHFWPRLDNALSANGLDLEEIGIHIVLRVEDPESLFLDVDEDSEAEESDGSESGLEENEEVRGIEESGEEESDPDDSTYITDQSEYTDAEEEEDDVEKEGHDDDGKDQDSKEVDVTPGQILQHWLLKFALPKTNARYHFQEEKSSSSASEDKVKTWTRFSDRTSENEIIFNIDEVLRSLS</sequence>
<evidence type="ECO:0000313" key="2">
    <source>
        <dbReference type="EMBL" id="SJL08579.1"/>
    </source>
</evidence>
<keyword evidence="3" id="KW-1185">Reference proteome</keyword>
<feature type="compositionally biased region" description="Acidic residues" evidence="1">
    <location>
        <begin position="459"/>
        <end position="469"/>
    </location>
</feature>
<feature type="compositionally biased region" description="Acidic residues" evidence="1">
    <location>
        <begin position="434"/>
        <end position="452"/>
    </location>
</feature>
<proteinExistence type="predicted"/>
<dbReference type="Proteomes" id="UP000219338">
    <property type="component" value="Unassembled WGS sequence"/>
</dbReference>
<accession>A0A284RIJ9</accession>
<name>A0A284RIJ9_ARMOS</name>
<organism evidence="2 3">
    <name type="scientific">Armillaria ostoyae</name>
    <name type="common">Armillaria root rot fungus</name>
    <dbReference type="NCBI Taxonomy" id="47428"/>
    <lineage>
        <taxon>Eukaryota</taxon>
        <taxon>Fungi</taxon>
        <taxon>Dikarya</taxon>
        <taxon>Basidiomycota</taxon>
        <taxon>Agaricomycotina</taxon>
        <taxon>Agaricomycetes</taxon>
        <taxon>Agaricomycetidae</taxon>
        <taxon>Agaricales</taxon>
        <taxon>Marasmiineae</taxon>
        <taxon>Physalacriaceae</taxon>
        <taxon>Armillaria</taxon>
    </lineage>
</organism>
<gene>
    <name evidence="2" type="ORF">ARMOST_11945</name>
</gene>
<reference evidence="3" key="1">
    <citation type="journal article" date="2017" name="Nat. Ecol. Evol.">
        <title>Genome expansion and lineage-specific genetic innovations in the forest pathogenic fungi Armillaria.</title>
        <authorList>
            <person name="Sipos G."/>
            <person name="Prasanna A.N."/>
            <person name="Walter M.C."/>
            <person name="O'Connor E."/>
            <person name="Balint B."/>
            <person name="Krizsan K."/>
            <person name="Kiss B."/>
            <person name="Hess J."/>
            <person name="Varga T."/>
            <person name="Slot J."/>
            <person name="Riley R."/>
            <person name="Boka B."/>
            <person name="Rigling D."/>
            <person name="Barry K."/>
            <person name="Lee J."/>
            <person name="Mihaltcheva S."/>
            <person name="LaButti K."/>
            <person name="Lipzen A."/>
            <person name="Waldron R."/>
            <person name="Moloney N.M."/>
            <person name="Sperisen C."/>
            <person name="Kredics L."/>
            <person name="Vagvoelgyi C."/>
            <person name="Patrignani A."/>
            <person name="Fitzpatrick D."/>
            <person name="Nagy I."/>
            <person name="Doyle S."/>
            <person name="Anderson J.B."/>
            <person name="Grigoriev I.V."/>
            <person name="Gueldener U."/>
            <person name="Muensterkoetter M."/>
            <person name="Nagy L.G."/>
        </authorList>
    </citation>
    <scope>NUCLEOTIDE SEQUENCE [LARGE SCALE GENOMIC DNA]</scope>
    <source>
        <strain evidence="3">C18/9</strain>
    </source>
</reference>
<feature type="region of interest" description="Disordered" evidence="1">
    <location>
        <begin position="434"/>
        <end position="509"/>
    </location>
</feature>
<feature type="compositionally biased region" description="Acidic residues" evidence="1">
    <location>
        <begin position="478"/>
        <end position="490"/>
    </location>
</feature>
<feature type="compositionally biased region" description="Basic and acidic residues" evidence="1">
    <location>
        <begin position="491"/>
        <end position="507"/>
    </location>
</feature>
<dbReference type="EMBL" id="FUEG01000009">
    <property type="protein sequence ID" value="SJL08579.1"/>
    <property type="molecule type" value="Genomic_DNA"/>
</dbReference>
<dbReference type="OMA" id="YHEFETI"/>
<protein>
    <submittedName>
        <fullName evidence="2">Uncharacterized protein</fullName>
    </submittedName>
</protein>
<evidence type="ECO:0000313" key="3">
    <source>
        <dbReference type="Proteomes" id="UP000219338"/>
    </source>
</evidence>
<dbReference type="AlphaFoldDB" id="A0A284RIJ9"/>
<dbReference type="OrthoDB" id="2938351at2759"/>
<evidence type="ECO:0000256" key="1">
    <source>
        <dbReference type="SAM" id="MobiDB-lite"/>
    </source>
</evidence>